<evidence type="ECO:0000256" key="1">
    <source>
        <dbReference type="SAM" id="Coils"/>
    </source>
</evidence>
<comment type="caution">
    <text evidence="2">The sequence shown here is derived from an EMBL/GenBank/DDBJ whole genome shotgun (WGS) entry which is preliminary data.</text>
</comment>
<name>A0A0V0QYV6_PSEPJ</name>
<evidence type="ECO:0000313" key="2">
    <source>
        <dbReference type="EMBL" id="KRX07245.1"/>
    </source>
</evidence>
<gene>
    <name evidence="2" type="ORF">PPERSA_00402</name>
</gene>
<dbReference type="Proteomes" id="UP000054937">
    <property type="component" value="Unassembled WGS sequence"/>
</dbReference>
<reference evidence="2 3" key="1">
    <citation type="journal article" date="2015" name="Sci. Rep.">
        <title>Genome of the facultative scuticociliatosis pathogen Pseudocohnilembus persalinus provides insight into its virulence through horizontal gene transfer.</title>
        <authorList>
            <person name="Xiong J."/>
            <person name="Wang G."/>
            <person name="Cheng J."/>
            <person name="Tian M."/>
            <person name="Pan X."/>
            <person name="Warren A."/>
            <person name="Jiang C."/>
            <person name="Yuan D."/>
            <person name="Miao W."/>
        </authorList>
    </citation>
    <scope>NUCLEOTIDE SEQUENCE [LARGE SCALE GENOMIC DNA]</scope>
    <source>
        <strain evidence="2">36N120E</strain>
    </source>
</reference>
<proteinExistence type="predicted"/>
<evidence type="ECO:0000313" key="3">
    <source>
        <dbReference type="Proteomes" id="UP000054937"/>
    </source>
</evidence>
<dbReference type="InParanoid" id="A0A0V0QYV6"/>
<organism evidence="2 3">
    <name type="scientific">Pseudocohnilembus persalinus</name>
    <name type="common">Ciliate</name>
    <dbReference type="NCBI Taxonomy" id="266149"/>
    <lineage>
        <taxon>Eukaryota</taxon>
        <taxon>Sar</taxon>
        <taxon>Alveolata</taxon>
        <taxon>Ciliophora</taxon>
        <taxon>Intramacronucleata</taxon>
        <taxon>Oligohymenophorea</taxon>
        <taxon>Scuticociliatia</taxon>
        <taxon>Philasterida</taxon>
        <taxon>Pseudocohnilembidae</taxon>
        <taxon>Pseudocohnilembus</taxon>
    </lineage>
</organism>
<keyword evidence="3" id="KW-1185">Reference proteome</keyword>
<accession>A0A0V0QYV6</accession>
<dbReference type="EMBL" id="LDAU01000085">
    <property type="protein sequence ID" value="KRX07245.1"/>
    <property type="molecule type" value="Genomic_DNA"/>
</dbReference>
<feature type="coiled-coil region" evidence="1">
    <location>
        <begin position="510"/>
        <end position="612"/>
    </location>
</feature>
<protein>
    <submittedName>
        <fullName evidence="2">Uncharacterized protein</fullName>
    </submittedName>
</protein>
<keyword evidence="1" id="KW-0175">Coiled coil</keyword>
<sequence length="714" mass="85457">MSLNIENCRQTEKPEDFLKNYQTMPIQMAEKFNKINFNQSQNQQQNLSQIKENKESFQKFKGNLFKDSLDILKESKYQQIRNRFNESQLKSLIEKNQNQGSENKVETKIKQRNIEWGKNILQNYDNNSNYLSKSSQISKKRYPSRKQDRRVQWGQQLDLQQNCDLKQNNVCPDQNQAQNQSDKNRFVSISKILKNKTEQQQQLLLLQQNQNQQYQDKTQKTDFELYKTTVSQYDRSLYNSQIGGLTPKNQNFSLNNNKFNVLNKDIQNVGFQIYLKKGGLKYNASQVKNLRSKTIDLSNIANINANRNQKQSINDDETKTCYINGMEINIEKQKNSQGYGFYTQQDEGVFDPYKDKKYWEEFKNQEKFLYKNDEIKKNLAERKKEYIYYIDQRQYQLKYFNQLPDFMDTKKQGKNGEIKCKKVLRQEKRESQLAQKFMQFQNVNYTGFKIKKNLKSDDENQSNKIYTNQLENKKNVLSVDLNLESQNLNEVSYQEDFADNSITINFLKKLNQKNEIIDKYSAKKKKMNSNFINQLRERNREILELQRKEKEEILRAELEKQKQIQEKLKYEQNQKDEEIVQNFGLSYLQKMQEIQKKEKKKYEENLKKFEKLKQLSDNGQPLIQGDLFEQNQQQNYSKIEYFKVNPSKSLKKEQKLNIQIGQRKSSVYSEVYGKNYEKKQNCNKYSKTDNQNQSEQDQNFSTVQKLLFKKLLNK</sequence>
<dbReference type="AlphaFoldDB" id="A0A0V0QYV6"/>